<evidence type="ECO:0008006" key="4">
    <source>
        <dbReference type="Google" id="ProtNLM"/>
    </source>
</evidence>
<dbReference type="Proteomes" id="UP000321118">
    <property type="component" value="Unassembled WGS sequence"/>
</dbReference>
<dbReference type="SUPFAM" id="SSF109998">
    <property type="entry name" value="Triger factor/SurA peptide-binding domain-like"/>
    <property type="match status" value="1"/>
</dbReference>
<reference evidence="2 3" key="1">
    <citation type="submission" date="2019-07" db="EMBL/GenBank/DDBJ databases">
        <title>Whole genome shotgun sequence of Cellulomonas xylanilytica NBRC 101102.</title>
        <authorList>
            <person name="Hosoyama A."/>
            <person name="Uohara A."/>
            <person name="Ohji S."/>
            <person name="Ichikawa N."/>
        </authorList>
    </citation>
    <scope>NUCLEOTIDE SEQUENCE [LARGE SCALE GENOMIC DNA]</scope>
    <source>
        <strain evidence="2 3">NBRC 101102</strain>
    </source>
</reference>
<proteinExistence type="predicted"/>
<evidence type="ECO:0000256" key="1">
    <source>
        <dbReference type="SAM" id="MobiDB-lite"/>
    </source>
</evidence>
<accession>A0A510V343</accession>
<protein>
    <recommendedName>
        <fullName evidence="4">Lipoprotein</fullName>
    </recommendedName>
</protein>
<dbReference type="PROSITE" id="PS51257">
    <property type="entry name" value="PROKAR_LIPOPROTEIN"/>
    <property type="match status" value="1"/>
</dbReference>
<evidence type="ECO:0000313" key="2">
    <source>
        <dbReference type="EMBL" id="GEK21303.1"/>
    </source>
</evidence>
<name>A0A510V343_9CELL</name>
<dbReference type="AlphaFoldDB" id="A0A510V343"/>
<feature type="compositionally biased region" description="Acidic residues" evidence="1">
    <location>
        <begin position="182"/>
        <end position="191"/>
    </location>
</feature>
<organism evidence="2 3">
    <name type="scientific">Cellulomonas xylanilytica</name>
    <dbReference type="NCBI Taxonomy" id="233583"/>
    <lineage>
        <taxon>Bacteria</taxon>
        <taxon>Bacillati</taxon>
        <taxon>Actinomycetota</taxon>
        <taxon>Actinomycetes</taxon>
        <taxon>Micrococcales</taxon>
        <taxon>Cellulomonadaceae</taxon>
        <taxon>Cellulomonas</taxon>
    </lineage>
</organism>
<sequence length="205" mass="21252">MAVQWRRAVRGKAVRGAGLVVALTATVGLVGCSGQPGAAAVVDGTAIPTSDLEAALTELSPWLPDITTTNLLALLVQEPTVVELAEEKGVGVSDEDAQALLDSVVEQRVEGATATFTEPSLAVARYSIAYSNLEALPEADDVGQEIDGRLRELDITVNPRFASLQEGFQIGAPVRPSWLVDADADAADDGAPEPQPTPEPAPSAS</sequence>
<dbReference type="InterPro" id="IPR027304">
    <property type="entry name" value="Trigger_fact/SurA_dom_sf"/>
</dbReference>
<feature type="compositionally biased region" description="Pro residues" evidence="1">
    <location>
        <begin position="193"/>
        <end position="205"/>
    </location>
</feature>
<feature type="region of interest" description="Disordered" evidence="1">
    <location>
        <begin position="179"/>
        <end position="205"/>
    </location>
</feature>
<keyword evidence="3" id="KW-1185">Reference proteome</keyword>
<dbReference type="EMBL" id="BJUB01000005">
    <property type="protein sequence ID" value="GEK21303.1"/>
    <property type="molecule type" value="Genomic_DNA"/>
</dbReference>
<gene>
    <name evidence="2" type="ORF">CXY01_18230</name>
</gene>
<comment type="caution">
    <text evidence="2">The sequence shown here is derived from an EMBL/GenBank/DDBJ whole genome shotgun (WGS) entry which is preliminary data.</text>
</comment>
<evidence type="ECO:0000313" key="3">
    <source>
        <dbReference type="Proteomes" id="UP000321118"/>
    </source>
</evidence>